<organism evidence="3 4">
    <name type="scientific">Heterorhabditis bacteriophora</name>
    <name type="common">Entomopathogenic nematode worm</name>
    <dbReference type="NCBI Taxonomy" id="37862"/>
    <lineage>
        <taxon>Eukaryota</taxon>
        <taxon>Metazoa</taxon>
        <taxon>Ecdysozoa</taxon>
        <taxon>Nematoda</taxon>
        <taxon>Chromadorea</taxon>
        <taxon>Rhabditida</taxon>
        <taxon>Rhabditina</taxon>
        <taxon>Rhabditomorpha</taxon>
        <taxon>Strongyloidea</taxon>
        <taxon>Heterorhabditidae</taxon>
        <taxon>Heterorhabditis</taxon>
    </lineage>
</organism>
<evidence type="ECO:0000313" key="4">
    <source>
        <dbReference type="WBParaSite" id="Hba_11328"/>
    </source>
</evidence>
<keyword evidence="3" id="KW-1185">Reference proteome</keyword>
<feature type="compositionally biased region" description="Basic and acidic residues" evidence="1">
    <location>
        <begin position="280"/>
        <end position="291"/>
    </location>
</feature>
<keyword evidence="2" id="KW-1133">Transmembrane helix</keyword>
<keyword evidence="2" id="KW-0812">Transmembrane</keyword>
<sequence length="312" mass="36332">MDKQTKEWTWKERCSDQGEQVLDVVTLSKDTEISGFDSSKFIFTDITFDATDQDRTVVIREVDGTLRTATPEEHDRMNRIYYQKPNRPVFPPPFNFSILNVTLFYDALDRDEHEFVLDWACWFYEPDDPSFIKVLTKINFYIYILQVIFIALSQLVFDRIVEVGKFDVLHSTRHFGALVFYLALNDNISPLLNYMGGKGRIRDCANLVRLYKILHPDWRVAIGSGDNNEKIVKDYISQLFPTEKCDSSDSKKATINATNVKGVNGPLGELSEKYVVNLEKPERNNENEYGKKRIRGRYSRRYQDKSDTIDEN</sequence>
<evidence type="ECO:0000256" key="2">
    <source>
        <dbReference type="SAM" id="Phobius"/>
    </source>
</evidence>
<accession>A0A1I7X1K1</accession>
<dbReference type="AlphaFoldDB" id="A0A1I7X1K1"/>
<feature type="region of interest" description="Disordered" evidence="1">
    <location>
        <begin position="280"/>
        <end position="312"/>
    </location>
</feature>
<reference evidence="4" key="1">
    <citation type="submission" date="2016-11" db="UniProtKB">
        <authorList>
            <consortium name="WormBaseParasite"/>
        </authorList>
    </citation>
    <scope>IDENTIFICATION</scope>
</reference>
<dbReference type="Pfam" id="PF10245">
    <property type="entry name" value="MRP-S22"/>
    <property type="match status" value="2"/>
</dbReference>
<name>A0A1I7X1K1_HETBA</name>
<keyword evidence="2" id="KW-0472">Membrane</keyword>
<dbReference type="Proteomes" id="UP000095283">
    <property type="component" value="Unplaced"/>
</dbReference>
<evidence type="ECO:0000256" key="1">
    <source>
        <dbReference type="SAM" id="MobiDB-lite"/>
    </source>
</evidence>
<dbReference type="GO" id="GO:0005763">
    <property type="term" value="C:mitochondrial small ribosomal subunit"/>
    <property type="evidence" value="ECO:0007669"/>
    <property type="project" value="TreeGrafter"/>
</dbReference>
<dbReference type="PANTHER" id="PTHR13071">
    <property type="entry name" value="MITOCHONDRIAL 28S RIBOSOMAL PROTEIN S22"/>
    <property type="match status" value="1"/>
</dbReference>
<dbReference type="GO" id="GO:0003735">
    <property type="term" value="F:structural constituent of ribosome"/>
    <property type="evidence" value="ECO:0007669"/>
    <property type="project" value="TreeGrafter"/>
</dbReference>
<protein>
    <submittedName>
        <fullName evidence="4">DUF4470 domain-containing protein</fullName>
    </submittedName>
</protein>
<evidence type="ECO:0000313" key="3">
    <source>
        <dbReference type="Proteomes" id="UP000095283"/>
    </source>
</evidence>
<proteinExistence type="predicted"/>
<dbReference type="WBParaSite" id="Hba_11328">
    <property type="protein sequence ID" value="Hba_11328"/>
    <property type="gene ID" value="Hba_11328"/>
</dbReference>
<dbReference type="InterPro" id="IPR019374">
    <property type="entry name" value="Ribosomal_mS22"/>
</dbReference>
<feature type="compositionally biased region" description="Basic and acidic residues" evidence="1">
    <location>
        <begin position="301"/>
        <end position="312"/>
    </location>
</feature>
<feature type="transmembrane region" description="Helical" evidence="2">
    <location>
        <begin position="140"/>
        <end position="157"/>
    </location>
</feature>
<dbReference type="PANTHER" id="PTHR13071:SF4">
    <property type="entry name" value="SMALL RIBOSOMAL SUBUNIT PROTEIN MS22"/>
    <property type="match status" value="1"/>
</dbReference>